<evidence type="ECO:0000256" key="5">
    <source>
        <dbReference type="ARBA" id="ARBA00023235"/>
    </source>
</evidence>
<dbReference type="GO" id="GO:0047465">
    <property type="term" value="F:N-acylglucosamine-6-phosphate 2-epimerase activity"/>
    <property type="evidence" value="ECO:0007669"/>
    <property type="project" value="UniProtKB-EC"/>
</dbReference>
<feature type="non-terminal residue" evidence="7">
    <location>
        <position position="1"/>
    </location>
</feature>
<keyword evidence="5" id="KW-0413">Isomerase</keyword>
<sequence>ELGCDLLGTTMCGYTEYTKGHSLPALDLIERYSKELRARVVAEGGIWVPEQLEAAYKSGAYTAVVGTAITRPRDITRRFVNALKTLEE</sequence>
<dbReference type="SUPFAM" id="SSF51366">
    <property type="entry name" value="Ribulose-phoshate binding barrel"/>
    <property type="match status" value="1"/>
</dbReference>
<keyword evidence="6" id="KW-0119">Carbohydrate metabolism</keyword>
<comment type="pathway">
    <text evidence="3">Amino-sugar metabolism; N-acetylneuraminate degradation; D-fructose 6-phosphate from N-acetylneuraminate: step 3/5.</text>
</comment>
<evidence type="ECO:0000256" key="6">
    <source>
        <dbReference type="ARBA" id="ARBA00023277"/>
    </source>
</evidence>
<dbReference type="PANTHER" id="PTHR36204">
    <property type="entry name" value="N-ACETYLMANNOSAMINE-6-PHOSPHATE 2-EPIMERASE-RELATED"/>
    <property type="match status" value="1"/>
</dbReference>
<name>K1RCQ8_9ZZZZ</name>
<dbReference type="GO" id="GO:0005829">
    <property type="term" value="C:cytosol"/>
    <property type="evidence" value="ECO:0007669"/>
    <property type="project" value="TreeGrafter"/>
</dbReference>
<evidence type="ECO:0000256" key="2">
    <source>
        <dbReference type="ARBA" id="ARBA00002147"/>
    </source>
</evidence>
<proteinExistence type="predicted"/>
<evidence type="ECO:0000256" key="3">
    <source>
        <dbReference type="ARBA" id="ARBA00005081"/>
    </source>
</evidence>
<dbReference type="UniPathway" id="UPA00629">
    <property type="reaction ID" value="UER00682"/>
</dbReference>
<accession>K1RCQ8</accession>
<dbReference type="Pfam" id="PF04131">
    <property type="entry name" value="NanE"/>
    <property type="match status" value="1"/>
</dbReference>
<dbReference type="PANTHER" id="PTHR36204:SF1">
    <property type="entry name" value="N-ACETYLMANNOSAMINE-6-PHOSPHATE 2-EPIMERASE-RELATED"/>
    <property type="match status" value="1"/>
</dbReference>
<organism evidence="7">
    <name type="scientific">human gut metagenome</name>
    <dbReference type="NCBI Taxonomy" id="408170"/>
    <lineage>
        <taxon>unclassified sequences</taxon>
        <taxon>metagenomes</taxon>
        <taxon>organismal metagenomes</taxon>
    </lineage>
</organism>
<dbReference type="InterPro" id="IPR007260">
    <property type="entry name" value="NanE"/>
</dbReference>
<dbReference type="EC" id="5.1.3.9" evidence="4"/>
<dbReference type="GO" id="GO:0006053">
    <property type="term" value="P:N-acetylmannosamine catabolic process"/>
    <property type="evidence" value="ECO:0007669"/>
    <property type="project" value="TreeGrafter"/>
</dbReference>
<comment type="caution">
    <text evidence="7">The sequence shown here is derived from an EMBL/GenBank/DDBJ whole genome shotgun (WGS) entry which is preliminary data.</text>
</comment>
<evidence type="ECO:0000313" key="7">
    <source>
        <dbReference type="EMBL" id="EKC46527.1"/>
    </source>
</evidence>
<dbReference type="InterPro" id="IPR013785">
    <property type="entry name" value="Aldolase_TIM"/>
</dbReference>
<dbReference type="Gene3D" id="3.20.20.70">
    <property type="entry name" value="Aldolase class I"/>
    <property type="match status" value="1"/>
</dbReference>
<gene>
    <name evidence="7" type="ORF">LEA_19807</name>
</gene>
<dbReference type="GO" id="GO:0019262">
    <property type="term" value="P:N-acetylneuraminate catabolic process"/>
    <property type="evidence" value="ECO:0007669"/>
    <property type="project" value="UniProtKB-UniPathway"/>
</dbReference>
<comment type="function">
    <text evidence="2">Converts N-acetylmannosamine-6-phosphate (ManNAc-6-P) to N-acetylglucosamine-6-phosphate (GlcNAc-6-P).</text>
</comment>
<comment type="catalytic activity">
    <reaction evidence="1">
        <text>an N-acyl-D-glucosamine 6-phosphate = an N-acyl-D-mannosamine 6-phosphate</text>
        <dbReference type="Rhea" id="RHEA:23932"/>
        <dbReference type="ChEBI" id="CHEBI:57599"/>
        <dbReference type="ChEBI" id="CHEBI:57666"/>
        <dbReference type="EC" id="5.1.3.9"/>
    </reaction>
</comment>
<evidence type="ECO:0000256" key="1">
    <source>
        <dbReference type="ARBA" id="ARBA00000056"/>
    </source>
</evidence>
<dbReference type="AlphaFoldDB" id="K1RCQ8"/>
<evidence type="ECO:0000256" key="4">
    <source>
        <dbReference type="ARBA" id="ARBA00013180"/>
    </source>
</evidence>
<protein>
    <recommendedName>
        <fullName evidence="4">N-acylglucosamine-6-phosphate 2-epimerase</fullName>
        <ecNumber evidence="4">5.1.3.9</ecNumber>
    </recommendedName>
</protein>
<reference evidence="7" key="1">
    <citation type="journal article" date="2013" name="Environ. Microbiol.">
        <title>Microbiota from the distal guts of lean and obese adolescents exhibit partial functional redundancy besides clear differences in community structure.</title>
        <authorList>
            <person name="Ferrer M."/>
            <person name="Ruiz A."/>
            <person name="Lanza F."/>
            <person name="Haange S.B."/>
            <person name="Oberbach A."/>
            <person name="Till H."/>
            <person name="Bargiela R."/>
            <person name="Campoy C."/>
            <person name="Segura M.T."/>
            <person name="Richter M."/>
            <person name="von Bergen M."/>
            <person name="Seifert J."/>
            <person name="Suarez A."/>
        </authorList>
    </citation>
    <scope>NUCLEOTIDE SEQUENCE</scope>
</reference>
<dbReference type="EMBL" id="AJWY01013608">
    <property type="protein sequence ID" value="EKC46527.1"/>
    <property type="molecule type" value="Genomic_DNA"/>
</dbReference>
<dbReference type="InterPro" id="IPR011060">
    <property type="entry name" value="RibuloseP-bd_barrel"/>
</dbReference>